<sequence length="323" mass="34201">MSHRRIELRVETGALDDGQSWTLAATVHLPDSPGSSAPVIVAMPGGGYTRHYFDLREHGYNQAAHHVARGMVVVALDHLRVGESDLPELEAASLAACAAANHAVLRVILERLRGGTLADDLAGIEPVAVIGVGQSMGGHIGLLMQAAHKSFDGLAVLGSSVVSTRLPARDQADAVCLRGQDDPMTGLSALVGFDFQYAFHWEDVPERFVAADMAGQRGTGPLPYWRSATTPNAGGGLLPGHLAGAAAVVTVPILIGMGERDVCQDPLRELAAFMGTSDLALFVAPRMAHMHNFAGSRELLWRRLDAFATQIADRAQPAVQMNG</sequence>
<proteinExistence type="predicted"/>
<reference evidence="1 2" key="1">
    <citation type="submission" date="2024-03" db="EMBL/GenBank/DDBJ databases">
        <authorList>
            <person name="Jo J.-H."/>
        </authorList>
    </citation>
    <scope>NUCLEOTIDE SEQUENCE [LARGE SCALE GENOMIC DNA]</scope>
    <source>
        <strain evidence="1 2">PS1R-30</strain>
    </source>
</reference>
<dbReference type="Proteomes" id="UP001361239">
    <property type="component" value="Unassembled WGS sequence"/>
</dbReference>
<dbReference type="RefSeq" id="WP_339585464.1">
    <property type="nucleotide sequence ID" value="NZ_JBBHJZ010000001.1"/>
</dbReference>
<keyword evidence="2" id="KW-1185">Reference proteome</keyword>
<protein>
    <recommendedName>
        <fullName evidence="3">Alpha/beta hydrolase</fullName>
    </recommendedName>
</protein>
<gene>
    <name evidence="1" type="ORF">WG901_02635</name>
</gene>
<dbReference type="EMBL" id="JBBHJZ010000001">
    <property type="protein sequence ID" value="MEJ5975519.1"/>
    <property type="molecule type" value="Genomic_DNA"/>
</dbReference>
<dbReference type="SUPFAM" id="SSF53474">
    <property type="entry name" value="alpha/beta-Hydrolases"/>
    <property type="match status" value="1"/>
</dbReference>
<evidence type="ECO:0008006" key="3">
    <source>
        <dbReference type="Google" id="ProtNLM"/>
    </source>
</evidence>
<dbReference type="InterPro" id="IPR029058">
    <property type="entry name" value="AB_hydrolase_fold"/>
</dbReference>
<comment type="caution">
    <text evidence="1">The sequence shown here is derived from an EMBL/GenBank/DDBJ whole genome shotgun (WGS) entry which is preliminary data.</text>
</comment>
<evidence type="ECO:0000313" key="1">
    <source>
        <dbReference type="EMBL" id="MEJ5975519.1"/>
    </source>
</evidence>
<accession>A0ABU8RRD4</accession>
<organism evidence="1 2">
    <name type="scientific">Novosphingobium anseongense</name>
    <dbReference type="NCBI Taxonomy" id="3133436"/>
    <lineage>
        <taxon>Bacteria</taxon>
        <taxon>Pseudomonadati</taxon>
        <taxon>Pseudomonadota</taxon>
        <taxon>Alphaproteobacteria</taxon>
        <taxon>Sphingomonadales</taxon>
        <taxon>Sphingomonadaceae</taxon>
        <taxon>Novosphingobium</taxon>
    </lineage>
</organism>
<dbReference type="Gene3D" id="3.40.50.1820">
    <property type="entry name" value="alpha/beta hydrolase"/>
    <property type="match status" value="1"/>
</dbReference>
<evidence type="ECO:0000313" key="2">
    <source>
        <dbReference type="Proteomes" id="UP001361239"/>
    </source>
</evidence>
<name>A0ABU8RRD4_9SPHN</name>